<comment type="caution">
    <text evidence="3">The sequence shown here is derived from an EMBL/GenBank/DDBJ whole genome shotgun (WGS) entry which is preliminary data.</text>
</comment>
<dbReference type="InterPro" id="IPR050469">
    <property type="entry name" value="Diguanylate_Cyclase"/>
</dbReference>
<evidence type="ECO:0000313" key="3">
    <source>
        <dbReference type="EMBL" id="MBC5712698.1"/>
    </source>
</evidence>
<keyword evidence="1" id="KW-1133">Transmembrane helix</keyword>
<dbReference type="Proteomes" id="UP000606720">
    <property type="component" value="Unassembled WGS sequence"/>
</dbReference>
<proteinExistence type="predicted"/>
<dbReference type="NCBIfam" id="TIGR00254">
    <property type="entry name" value="GGDEF"/>
    <property type="match status" value="1"/>
</dbReference>
<reference evidence="3" key="1">
    <citation type="submission" date="2020-08" db="EMBL/GenBank/DDBJ databases">
        <title>Genome public.</title>
        <authorList>
            <person name="Liu C."/>
            <person name="Sun Q."/>
        </authorList>
    </citation>
    <scope>NUCLEOTIDE SEQUENCE</scope>
    <source>
        <strain evidence="3">BX1005</strain>
    </source>
</reference>
<dbReference type="PANTHER" id="PTHR45138">
    <property type="entry name" value="REGULATORY COMPONENTS OF SENSORY TRANSDUCTION SYSTEM"/>
    <property type="match status" value="1"/>
</dbReference>
<dbReference type="PROSITE" id="PS50887">
    <property type="entry name" value="GGDEF"/>
    <property type="match status" value="1"/>
</dbReference>
<dbReference type="SUPFAM" id="SSF55073">
    <property type="entry name" value="Nucleotide cyclase"/>
    <property type="match status" value="1"/>
</dbReference>
<organism evidence="3 4">
    <name type="scientific">Roseburia zhanii</name>
    <dbReference type="NCBI Taxonomy" id="2763064"/>
    <lineage>
        <taxon>Bacteria</taxon>
        <taxon>Bacillati</taxon>
        <taxon>Bacillota</taxon>
        <taxon>Clostridia</taxon>
        <taxon>Lachnospirales</taxon>
        <taxon>Lachnospiraceae</taxon>
        <taxon>Roseburia</taxon>
    </lineage>
</organism>
<feature type="transmembrane region" description="Helical" evidence="1">
    <location>
        <begin position="191"/>
        <end position="214"/>
    </location>
</feature>
<dbReference type="InterPro" id="IPR029787">
    <property type="entry name" value="Nucleotide_cyclase"/>
</dbReference>
<evidence type="ECO:0000259" key="2">
    <source>
        <dbReference type="PROSITE" id="PS50887"/>
    </source>
</evidence>
<gene>
    <name evidence="3" type="ORF">H8S17_00485</name>
</gene>
<dbReference type="CDD" id="cd01949">
    <property type="entry name" value="GGDEF"/>
    <property type="match status" value="1"/>
</dbReference>
<name>A0A923LL80_9FIRM</name>
<dbReference type="AlphaFoldDB" id="A0A923LL80"/>
<keyword evidence="1" id="KW-0812">Transmembrane</keyword>
<dbReference type="RefSeq" id="WP_186865776.1">
    <property type="nucleotide sequence ID" value="NZ_JACOPH010000001.1"/>
</dbReference>
<dbReference type="InterPro" id="IPR043128">
    <property type="entry name" value="Rev_trsase/Diguanyl_cyclase"/>
</dbReference>
<evidence type="ECO:0000256" key="1">
    <source>
        <dbReference type="SAM" id="Phobius"/>
    </source>
</evidence>
<protein>
    <submittedName>
        <fullName evidence="3">GGDEF domain-containing protein</fullName>
    </submittedName>
</protein>
<dbReference type="Gene3D" id="6.10.340.10">
    <property type="match status" value="1"/>
</dbReference>
<dbReference type="Pfam" id="PF00990">
    <property type="entry name" value="GGDEF"/>
    <property type="match status" value="1"/>
</dbReference>
<dbReference type="GO" id="GO:0052621">
    <property type="term" value="F:diguanylate cyclase activity"/>
    <property type="evidence" value="ECO:0007669"/>
    <property type="project" value="TreeGrafter"/>
</dbReference>
<accession>A0A923LL80</accession>
<feature type="transmembrane region" description="Helical" evidence="1">
    <location>
        <begin position="17"/>
        <end position="37"/>
    </location>
</feature>
<dbReference type="Gene3D" id="3.30.70.270">
    <property type="match status" value="1"/>
</dbReference>
<dbReference type="SMART" id="SM00267">
    <property type="entry name" value="GGDEF"/>
    <property type="match status" value="1"/>
</dbReference>
<feature type="domain" description="GGDEF" evidence="2">
    <location>
        <begin position="309"/>
        <end position="432"/>
    </location>
</feature>
<evidence type="ECO:0000313" key="4">
    <source>
        <dbReference type="Proteomes" id="UP000606720"/>
    </source>
</evidence>
<keyword evidence="4" id="KW-1185">Reference proteome</keyword>
<sequence length="432" mass="49547">MQNNNEQKLKRPLKNKIILSVLFIVFAIDIFCITFNYTRFVTLNNTYTSELAKTVINTCTLTIDGDRVEDYLETRKRDTNYYEIWNKLIDYRNTNKDIMKLSVVSFKENGCYYIFDTDLSDDGAFLGDLRAYDTKQESVKDALMNFTMDKSLEYGTHTDIYVPIKSSYNIPVAYVVAGISLDSIKKEQEQYLVWLVMIVTGVVLIFGILLISYMNRSIIAPINRMTSAAVGYAKNLKEDSQTSPLQQLSIETGDELERLCESLKTMENDILISSVNLVNATWNSNHDSMTQLYNKRYYWELLPQLESEKNIGVIYMDIDNLKLMNDRCGHDQGDEVIMNAADLIHAYEIAGAECCRVGGDEFVMILKDTTPEEVEDLVVRLREDKNNVLSNLPKEFVCRLAVGGAFRQENESIGVTIKNAEQEMYKNKHAKR</sequence>
<dbReference type="PANTHER" id="PTHR45138:SF9">
    <property type="entry name" value="DIGUANYLATE CYCLASE DGCM-RELATED"/>
    <property type="match status" value="1"/>
</dbReference>
<dbReference type="EMBL" id="JACOPH010000001">
    <property type="protein sequence ID" value="MBC5712698.1"/>
    <property type="molecule type" value="Genomic_DNA"/>
</dbReference>
<keyword evidence="1" id="KW-0472">Membrane</keyword>
<dbReference type="InterPro" id="IPR000160">
    <property type="entry name" value="GGDEF_dom"/>
</dbReference>